<gene>
    <name evidence="1" type="ORF">AAE021_15735</name>
</gene>
<dbReference type="Proteomes" id="UP001448858">
    <property type="component" value="Chromosome"/>
</dbReference>
<dbReference type="InterPro" id="IPR047990">
    <property type="entry name" value="DLW39-like"/>
</dbReference>
<evidence type="ECO:0000313" key="2">
    <source>
        <dbReference type="Proteomes" id="UP001448858"/>
    </source>
</evidence>
<organism evidence="1 2">
    <name type="scientific">Arthrobacter citreus</name>
    <dbReference type="NCBI Taxonomy" id="1670"/>
    <lineage>
        <taxon>Bacteria</taxon>
        <taxon>Bacillati</taxon>
        <taxon>Actinomycetota</taxon>
        <taxon>Actinomycetes</taxon>
        <taxon>Micrococcales</taxon>
        <taxon>Micrococcaceae</taxon>
        <taxon>Arthrobacter</taxon>
    </lineage>
</organism>
<sequence>MKKLLAVAAAAVAGILAVKKWQETAAEKSIWKSATDKVD</sequence>
<protein>
    <submittedName>
        <fullName evidence="1">DLW-39 family protein</fullName>
    </submittedName>
</protein>
<name>A0ABZ2ZTS3_9MICC</name>
<dbReference type="NCBIfam" id="NF038356">
    <property type="entry name" value="actino_DLW39"/>
    <property type="match status" value="1"/>
</dbReference>
<dbReference type="EMBL" id="CP151657">
    <property type="protein sequence ID" value="WZP15583.1"/>
    <property type="molecule type" value="Genomic_DNA"/>
</dbReference>
<evidence type="ECO:0000313" key="1">
    <source>
        <dbReference type="EMBL" id="WZP15583.1"/>
    </source>
</evidence>
<dbReference type="RefSeq" id="WP_342023241.1">
    <property type="nucleotide sequence ID" value="NZ_CP151657.1"/>
</dbReference>
<proteinExistence type="predicted"/>
<keyword evidence="2" id="KW-1185">Reference proteome</keyword>
<accession>A0ABZ2ZTS3</accession>
<reference evidence="1 2" key="1">
    <citation type="submission" date="2024-04" db="EMBL/GenBank/DDBJ databases">
        <title>Arthrobacter sp. from Plains bison fecal sample.</title>
        <authorList>
            <person name="Ruzzini A."/>
        </authorList>
    </citation>
    <scope>NUCLEOTIDE SEQUENCE [LARGE SCALE GENOMIC DNA]</scope>
    <source>
        <strain evidence="1 2">EINP1</strain>
    </source>
</reference>